<keyword evidence="3" id="KW-0732">Signal</keyword>
<dbReference type="InParanoid" id="A0A409YAR0"/>
<dbReference type="EMBL" id="NHTK01001334">
    <property type="protein sequence ID" value="PPR00094.1"/>
    <property type="molecule type" value="Genomic_DNA"/>
</dbReference>
<reference evidence="4 5" key="1">
    <citation type="journal article" date="2018" name="Evol. Lett.">
        <title>Horizontal gene cluster transfer increased hallucinogenic mushroom diversity.</title>
        <authorList>
            <person name="Reynolds H.T."/>
            <person name="Vijayakumar V."/>
            <person name="Gluck-Thaler E."/>
            <person name="Korotkin H.B."/>
            <person name="Matheny P.B."/>
            <person name="Slot J.C."/>
        </authorList>
    </citation>
    <scope>NUCLEOTIDE SEQUENCE [LARGE SCALE GENOMIC DNA]</scope>
    <source>
        <strain evidence="4 5">2629</strain>
    </source>
</reference>
<accession>A0A409YAR0</accession>
<evidence type="ECO:0000256" key="3">
    <source>
        <dbReference type="SAM" id="SignalP"/>
    </source>
</evidence>
<feature type="signal peptide" evidence="3">
    <location>
        <begin position="1"/>
        <end position="18"/>
    </location>
</feature>
<evidence type="ECO:0000256" key="1">
    <source>
        <dbReference type="SAM" id="MobiDB-lite"/>
    </source>
</evidence>
<proteinExistence type="predicted"/>
<feature type="transmembrane region" description="Helical" evidence="2">
    <location>
        <begin position="190"/>
        <end position="214"/>
    </location>
</feature>
<comment type="caution">
    <text evidence="4">The sequence shown here is derived from an EMBL/GenBank/DDBJ whole genome shotgun (WGS) entry which is preliminary data.</text>
</comment>
<sequence>MKFNVVAAVVAAAALAEAAPLRVLMISSSPMPPPPQVMERVRLGHPVPLPPDVARMIVSKEGHHHHEHHDGPPRSMRRPCGGRMGRMKEKALEISNAFRQALGLPLIEPPHGGAMHHAKIIPTVGTPTFIDYKMINGHMEGKTRGGEKLEILPVENLPHPHPHHGVTHHMHSMEPPFFDRLQFSLMNLGVWEAAAVSFVLGCGIGVLLRMFYVLTVLAIRSFKGHNDDEIQYAEITIIEDYDDEEHVTSPPPTYAYPIDEKHAEEVDAKTTAN</sequence>
<feature type="chain" id="PRO_5019030737" description="Copper transporter" evidence="3">
    <location>
        <begin position="19"/>
        <end position="273"/>
    </location>
</feature>
<organism evidence="4 5">
    <name type="scientific">Panaeolus cyanescens</name>
    <dbReference type="NCBI Taxonomy" id="181874"/>
    <lineage>
        <taxon>Eukaryota</taxon>
        <taxon>Fungi</taxon>
        <taxon>Dikarya</taxon>
        <taxon>Basidiomycota</taxon>
        <taxon>Agaricomycotina</taxon>
        <taxon>Agaricomycetes</taxon>
        <taxon>Agaricomycetidae</taxon>
        <taxon>Agaricales</taxon>
        <taxon>Agaricineae</taxon>
        <taxon>Galeropsidaceae</taxon>
        <taxon>Panaeolus</taxon>
    </lineage>
</organism>
<protein>
    <recommendedName>
        <fullName evidence="6">Copper transporter</fullName>
    </recommendedName>
</protein>
<keyword evidence="2" id="KW-0472">Membrane</keyword>
<evidence type="ECO:0000313" key="4">
    <source>
        <dbReference type="EMBL" id="PPR00094.1"/>
    </source>
</evidence>
<feature type="region of interest" description="Disordered" evidence="1">
    <location>
        <begin position="248"/>
        <end position="273"/>
    </location>
</feature>
<keyword evidence="2" id="KW-0812">Transmembrane</keyword>
<evidence type="ECO:0000256" key="2">
    <source>
        <dbReference type="SAM" id="Phobius"/>
    </source>
</evidence>
<keyword evidence="5" id="KW-1185">Reference proteome</keyword>
<name>A0A409YAR0_9AGAR</name>
<evidence type="ECO:0008006" key="6">
    <source>
        <dbReference type="Google" id="ProtNLM"/>
    </source>
</evidence>
<keyword evidence="2" id="KW-1133">Transmembrane helix</keyword>
<dbReference type="AlphaFoldDB" id="A0A409YAR0"/>
<gene>
    <name evidence="4" type="ORF">CVT24_008996</name>
</gene>
<evidence type="ECO:0000313" key="5">
    <source>
        <dbReference type="Proteomes" id="UP000284842"/>
    </source>
</evidence>
<dbReference type="Proteomes" id="UP000284842">
    <property type="component" value="Unassembled WGS sequence"/>
</dbReference>
<feature type="compositionally biased region" description="Basic and acidic residues" evidence="1">
    <location>
        <begin position="258"/>
        <end position="273"/>
    </location>
</feature>
<dbReference type="OrthoDB" id="3233375at2759"/>
<feature type="region of interest" description="Disordered" evidence="1">
    <location>
        <begin position="61"/>
        <end position="80"/>
    </location>
</feature>